<accession>A0A7C9EW32</accession>
<dbReference type="AlphaFoldDB" id="A0A7C9EW32"/>
<sequence length="200" mass="21755">MGSTVFAPNSIPATASSTEDFTGNVVILPPLTPGKYSSAGGFSTTSTELSSSSSKTAPFRVPFCLGKTLIADCCDFLIEKSPNWGLKWRKNLGLGFEFPARKLNSADMVMGASIGDPKCPIPDFTMTENGFDGSFGRYAIRNAGPVSKNVPRPKHRSFESPAAMLDWKGKPRILRGTLALKRGFLCSSLNFREAFIFWIR</sequence>
<dbReference type="EMBL" id="GISG01282565">
    <property type="protein sequence ID" value="MBA4679182.1"/>
    <property type="molecule type" value="Transcribed_RNA"/>
</dbReference>
<organism evidence="1">
    <name type="scientific">Opuntia streptacantha</name>
    <name type="common">Prickly pear cactus</name>
    <name type="synonym">Opuntia cardona</name>
    <dbReference type="NCBI Taxonomy" id="393608"/>
    <lineage>
        <taxon>Eukaryota</taxon>
        <taxon>Viridiplantae</taxon>
        <taxon>Streptophyta</taxon>
        <taxon>Embryophyta</taxon>
        <taxon>Tracheophyta</taxon>
        <taxon>Spermatophyta</taxon>
        <taxon>Magnoliopsida</taxon>
        <taxon>eudicotyledons</taxon>
        <taxon>Gunneridae</taxon>
        <taxon>Pentapetalae</taxon>
        <taxon>Caryophyllales</taxon>
        <taxon>Cactineae</taxon>
        <taxon>Cactaceae</taxon>
        <taxon>Opuntioideae</taxon>
        <taxon>Opuntia</taxon>
    </lineage>
</organism>
<dbReference type="EMBL" id="GISG01282566">
    <property type="protein sequence ID" value="MBA4679183.1"/>
    <property type="molecule type" value="Transcribed_RNA"/>
</dbReference>
<evidence type="ECO:0000313" key="1">
    <source>
        <dbReference type="EMBL" id="MBA4679182.1"/>
    </source>
</evidence>
<name>A0A7C9EW32_OPUST</name>
<protein>
    <submittedName>
        <fullName evidence="1">Uncharacterized protein</fullName>
    </submittedName>
</protein>
<proteinExistence type="predicted"/>
<reference evidence="1" key="2">
    <citation type="submission" date="2020-07" db="EMBL/GenBank/DDBJ databases">
        <authorList>
            <person name="Vera ALvarez R."/>
            <person name="Arias-Moreno D.M."/>
            <person name="Jimenez-Jacinto V."/>
            <person name="Jimenez-Bremont J.F."/>
            <person name="Swaminathan K."/>
            <person name="Moose S.P."/>
            <person name="Guerrero-Gonzalez M.L."/>
            <person name="Marino-Ramirez L."/>
            <person name="Landsman D."/>
            <person name="Rodriguez-Kessler M."/>
            <person name="Delgado-Sanchez P."/>
        </authorList>
    </citation>
    <scope>NUCLEOTIDE SEQUENCE</scope>
    <source>
        <tissue evidence="1">Cladode</tissue>
    </source>
</reference>
<reference evidence="1" key="1">
    <citation type="journal article" date="2013" name="J. Plant Res.">
        <title>Effect of fungi and light on seed germination of three Opuntia species from semiarid lands of central Mexico.</title>
        <authorList>
            <person name="Delgado-Sanchez P."/>
            <person name="Jimenez-Bremont J.F."/>
            <person name="Guerrero-Gonzalez Mde L."/>
            <person name="Flores J."/>
        </authorList>
    </citation>
    <scope>NUCLEOTIDE SEQUENCE</scope>
    <source>
        <tissue evidence="1">Cladode</tissue>
    </source>
</reference>